<dbReference type="Proteomes" id="UP000249008">
    <property type="component" value="Chromosome 1"/>
</dbReference>
<keyword evidence="6" id="KW-0460">Magnesium</keyword>
<dbReference type="HAMAP" id="MF_00801">
    <property type="entry name" value="Endonuclease_5"/>
    <property type="match status" value="1"/>
</dbReference>
<evidence type="ECO:0000256" key="6">
    <source>
        <dbReference type="HAMAP-Rule" id="MF_00801"/>
    </source>
</evidence>
<comment type="subcellular location">
    <subcellularLocation>
        <location evidence="1 6">Cytoplasm</location>
    </subcellularLocation>
</comment>
<feature type="site" description="Interaction with target DNA" evidence="6">
    <location>
        <position position="84"/>
    </location>
</feature>
<comment type="cofactor">
    <cofactor evidence="6">
        <name>Mg(2+)</name>
        <dbReference type="ChEBI" id="CHEBI:18420"/>
    </cofactor>
</comment>
<dbReference type="PANTHER" id="PTHR28511:SF1">
    <property type="entry name" value="ENDONUCLEASE V"/>
    <property type="match status" value="1"/>
</dbReference>
<protein>
    <recommendedName>
        <fullName evidence="6">Endonuclease V</fullName>
        <ecNumber evidence="6">3.1.21.7</ecNumber>
    </recommendedName>
    <alternativeName>
        <fullName evidence="6">Deoxyinosine 3'endonuclease</fullName>
    </alternativeName>
    <alternativeName>
        <fullName evidence="6">Deoxyribonuclease V</fullName>
        <shortName evidence="6">DNase V</shortName>
    </alternativeName>
</protein>
<dbReference type="Gene3D" id="3.30.2170.10">
    <property type="entry name" value="archaeoglobus fulgidus dsm 4304 superfamily"/>
    <property type="match status" value="1"/>
</dbReference>
<dbReference type="GO" id="GO:0016891">
    <property type="term" value="F:RNA endonuclease activity producing 5'-phosphomonoesters, hydrolytic mechanism"/>
    <property type="evidence" value="ECO:0007669"/>
    <property type="project" value="TreeGrafter"/>
</dbReference>
<keyword evidence="6" id="KW-0234">DNA repair</keyword>
<name>A0AAX2JCJ1_9FUSO</name>
<dbReference type="PANTHER" id="PTHR28511">
    <property type="entry name" value="ENDONUCLEASE V"/>
    <property type="match status" value="1"/>
</dbReference>
<keyword evidence="4 6" id="KW-0255">Endonuclease</keyword>
<dbReference type="GO" id="GO:0000287">
    <property type="term" value="F:magnesium ion binding"/>
    <property type="evidence" value="ECO:0007669"/>
    <property type="project" value="UniProtKB-UniRule"/>
</dbReference>
<dbReference type="EMBL" id="LS483487">
    <property type="protein sequence ID" value="SQJ01831.1"/>
    <property type="molecule type" value="Genomic_DNA"/>
</dbReference>
<feature type="binding site" evidence="6">
    <location>
        <position position="44"/>
    </location>
    <ligand>
        <name>Mg(2+)</name>
        <dbReference type="ChEBI" id="CHEBI:18420"/>
    </ligand>
</feature>
<keyword evidence="6" id="KW-0479">Metal-binding</keyword>
<evidence type="ECO:0000256" key="3">
    <source>
        <dbReference type="ARBA" id="ARBA00022722"/>
    </source>
</evidence>
<dbReference type="AlphaFoldDB" id="A0AAX2JCJ1"/>
<comment type="function">
    <text evidence="6">DNA repair enzyme involved in the repair of deaminated bases. Selectively cleaves double-stranded DNA at the second phosphodiester bond 3' to a deoxyinosine leaving behind the intact lesion on the nicked DNA.</text>
</comment>
<dbReference type="GO" id="GO:0005737">
    <property type="term" value="C:cytoplasm"/>
    <property type="evidence" value="ECO:0007669"/>
    <property type="project" value="UniProtKB-SubCell"/>
</dbReference>
<gene>
    <name evidence="6 7" type="primary">nfi</name>
    <name evidence="7" type="ORF">NCTC12112_01226</name>
</gene>
<keyword evidence="5 6" id="KW-0378">Hydrolase</keyword>
<dbReference type="RefSeq" id="WP_005977838.1">
    <property type="nucleotide sequence ID" value="NZ_CABKNW010000002.1"/>
</dbReference>
<dbReference type="GO" id="GO:0006281">
    <property type="term" value="P:DNA repair"/>
    <property type="evidence" value="ECO:0007669"/>
    <property type="project" value="UniProtKB-UniRule"/>
</dbReference>
<dbReference type="GeneID" id="78455797"/>
<evidence type="ECO:0000256" key="2">
    <source>
        <dbReference type="ARBA" id="ARBA00022490"/>
    </source>
</evidence>
<dbReference type="Pfam" id="PF04493">
    <property type="entry name" value="Endonuclease_5"/>
    <property type="match status" value="1"/>
</dbReference>
<organism evidence="7 8">
    <name type="scientific">Fusobacterium ulcerans</name>
    <dbReference type="NCBI Taxonomy" id="861"/>
    <lineage>
        <taxon>Bacteria</taxon>
        <taxon>Fusobacteriati</taxon>
        <taxon>Fusobacteriota</taxon>
        <taxon>Fusobacteriia</taxon>
        <taxon>Fusobacteriales</taxon>
        <taxon>Fusobacteriaceae</taxon>
        <taxon>Fusobacterium</taxon>
    </lineage>
</organism>
<comment type="catalytic activity">
    <reaction evidence="6">
        <text>Endonucleolytic cleavage at apurinic or apyrimidinic sites to products with a 5'-phosphate.</text>
        <dbReference type="EC" id="3.1.21.7"/>
    </reaction>
</comment>
<dbReference type="GO" id="GO:0003727">
    <property type="term" value="F:single-stranded RNA binding"/>
    <property type="evidence" value="ECO:0007669"/>
    <property type="project" value="TreeGrafter"/>
</dbReference>
<dbReference type="KEGG" id="ful:C4N20_13305"/>
<keyword evidence="2 6" id="KW-0963">Cytoplasm</keyword>
<evidence type="ECO:0000313" key="8">
    <source>
        <dbReference type="Proteomes" id="UP000249008"/>
    </source>
</evidence>
<feature type="binding site" evidence="6">
    <location>
        <position position="114"/>
    </location>
    <ligand>
        <name>Mg(2+)</name>
        <dbReference type="ChEBI" id="CHEBI:18420"/>
    </ligand>
</feature>
<reference evidence="7 8" key="1">
    <citation type="submission" date="2018-06" db="EMBL/GenBank/DDBJ databases">
        <authorList>
            <consortium name="Pathogen Informatics"/>
            <person name="Doyle S."/>
        </authorList>
    </citation>
    <scope>NUCLEOTIDE SEQUENCE [LARGE SCALE GENOMIC DNA]</scope>
    <source>
        <strain evidence="7 8">NCTC12112</strain>
    </source>
</reference>
<dbReference type="GO" id="GO:0043737">
    <property type="term" value="F:deoxyribonuclease V activity"/>
    <property type="evidence" value="ECO:0007669"/>
    <property type="project" value="UniProtKB-UniRule"/>
</dbReference>
<keyword evidence="6" id="KW-0227">DNA damage</keyword>
<evidence type="ECO:0000256" key="5">
    <source>
        <dbReference type="ARBA" id="ARBA00022801"/>
    </source>
</evidence>
<sequence length="235" mass="27023">MEYIEDFLFISEDKCKKIQLELKDKVELKNNFKLEDIKYVAGIDLAYWMENEKETAVCCITIIDIDTKEIVEEANTKGDITFPYIAGYLSFRELPLILEIVKKLKIQPDLYVFDGNGYLHPRNMGIATHASFYLKKPSIGVAKSYYKIDGVEFVMPEDKEGAYTEIVIENKVCGASLRTHKGVKPVFVSVGNYMKLERAVEIIMLLVGKESHIPLPTRYADIATHKMRDFYKNNK</sequence>
<accession>A0AAX2JCJ1</accession>
<evidence type="ECO:0000256" key="1">
    <source>
        <dbReference type="ARBA" id="ARBA00004496"/>
    </source>
</evidence>
<proteinExistence type="inferred from homology"/>
<evidence type="ECO:0000256" key="4">
    <source>
        <dbReference type="ARBA" id="ARBA00022759"/>
    </source>
</evidence>
<keyword evidence="3 6" id="KW-0540">Nuclease</keyword>
<evidence type="ECO:0000313" key="7">
    <source>
        <dbReference type="EMBL" id="SQJ01831.1"/>
    </source>
</evidence>
<dbReference type="CDD" id="cd06559">
    <property type="entry name" value="Endonuclease_V"/>
    <property type="match status" value="1"/>
</dbReference>
<dbReference type="EC" id="3.1.21.7" evidence="6"/>
<dbReference type="InterPro" id="IPR007581">
    <property type="entry name" value="Endonuclease-V"/>
</dbReference>
<comment type="similarity">
    <text evidence="6">Belongs to the endonuclease V family.</text>
</comment>